<name>A0ABZ2YRK4_9BACT</name>
<accession>A0ABZ2YRK4</accession>
<keyword evidence="3" id="KW-1185">Reference proteome</keyword>
<proteinExistence type="predicted"/>
<evidence type="ECO:0000313" key="2">
    <source>
        <dbReference type="EMBL" id="WZN41561.1"/>
    </source>
</evidence>
<dbReference type="EMBL" id="CP149822">
    <property type="protein sequence ID" value="WZN41561.1"/>
    <property type="molecule type" value="Genomic_DNA"/>
</dbReference>
<gene>
    <name evidence="2" type="ORF">WJU16_00730</name>
</gene>
<dbReference type="Proteomes" id="UP001485459">
    <property type="component" value="Chromosome"/>
</dbReference>
<feature type="region of interest" description="Disordered" evidence="1">
    <location>
        <begin position="1"/>
        <end position="31"/>
    </location>
</feature>
<dbReference type="RefSeq" id="WP_341836410.1">
    <property type="nucleotide sequence ID" value="NZ_CP149822.1"/>
</dbReference>
<evidence type="ECO:0000313" key="3">
    <source>
        <dbReference type="Proteomes" id="UP001485459"/>
    </source>
</evidence>
<organism evidence="2 3">
    <name type="scientific">Chitinophaga pollutisoli</name>
    <dbReference type="NCBI Taxonomy" id="3133966"/>
    <lineage>
        <taxon>Bacteria</taxon>
        <taxon>Pseudomonadati</taxon>
        <taxon>Bacteroidota</taxon>
        <taxon>Chitinophagia</taxon>
        <taxon>Chitinophagales</taxon>
        <taxon>Chitinophagaceae</taxon>
        <taxon>Chitinophaga</taxon>
    </lineage>
</organism>
<evidence type="ECO:0000256" key="1">
    <source>
        <dbReference type="SAM" id="MobiDB-lite"/>
    </source>
</evidence>
<sequence length="63" mass="6522">MAVGGGNAANGDSSGTDERIRPAANGGTGSLPWRWDDLGASWIKQVAIATSARHFTTGHLPYP</sequence>
<protein>
    <submittedName>
        <fullName evidence="2">Uncharacterized protein</fullName>
    </submittedName>
</protein>
<reference evidence="3" key="1">
    <citation type="submission" date="2024-03" db="EMBL/GenBank/DDBJ databases">
        <title>Chitinophaga horti sp. nov., isolated from garden soil.</title>
        <authorList>
            <person name="Lee D.S."/>
            <person name="Han D.M."/>
            <person name="Baek J.H."/>
            <person name="Choi D.G."/>
            <person name="Jeon J.H."/>
            <person name="Jeon C.O."/>
        </authorList>
    </citation>
    <scope>NUCLEOTIDE SEQUENCE [LARGE SCALE GENOMIC DNA]</scope>
    <source>
        <strain evidence="3">GPA1</strain>
    </source>
</reference>